<dbReference type="PANTHER" id="PTHR48041:SF32">
    <property type="entry name" value="PROTEIN WHITE-LIKE PROTEIN"/>
    <property type="match status" value="1"/>
</dbReference>
<dbReference type="Proteomes" id="UP001367676">
    <property type="component" value="Unassembled WGS sequence"/>
</dbReference>
<dbReference type="InterPro" id="IPR027417">
    <property type="entry name" value="P-loop_NTPase"/>
</dbReference>
<keyword evidence="11" id="KW-1185">Reference proteome</keyword>
<keyword evidence="3" id="KW-0813">Transport</keyword>
<comment type="caution">
    <text evidence="10">The sequence shown here is derived from an EMBL/GenBank/DDBJ whole genome shotgun (WGS) entry which is preliminary data.</text>
</comment>
<keyword evidence="6 7" id="KW-0472">Membrane</keyword>
<dbReference type="GO" id="GO:0005524">
    <property type="term" value="F:ATP binding"/>
    <property type="evidence" value="ECO:0007669"/>
    <property type="project" value="InterPro"/>
</dbReference>
<feature type="domain" description="ABC-2 type transporter transmembrane" evidence="9">
    <location>
        <begin position="126"/>
        <end position="211"/>
    </location>
</feature>
<feature type="transmembrane region" description="Helical" evidence="7">
    <location>
        <begin position="154"/>
        <end position="172"/>
    </location>
</feature>
<dbReference type="EMBL" id="JBBCAQ010000017">
    <property type="protein sequence ID" value="KAK7597802.1"/>
    <property type="molecule type" value="Genomic_DNA"/>
</dbReference>
<protein>
    <submittedName>
        <fullName evidence="10">Uncharacterized protein</fullName>
    </submittedName>
</protein>
<evidence type="ECO:0000256" key="4">
    <source>
        <dbReference type="ARBA" id="ARBA00022692"/>
    </source>
</evidence>
<dbReference type="GO" id="GO:0016887">
    <property type="term" value="F:ATP hydrolysis activity"/>
    <property type="evidence" value="ECO:0007669"/>
    <property type="project" value="InterPro"/>
</dbReference>
<name>A0AAN9Y5T3_9HEMI</name>
<evidence type="ECO:0000313" key="11">
    <source>
        <dbReference type="Proteomes" id="UP001367676"/>
    </source>
</evidence>
<dbReference type="PANTHER" id="PTHR48041">
    <property type="entry name" value="ABC TRANSPORTER G FAMILY MEMBER 28"/>
    <property type="match status" value="1"/>
</dbReference>
<comment type="similarity">
    <text evidence="2">Belongs to the ABC transporter superfamily. ABCG family. Eye pigment precursor importer (TC 3.A.1.204) subfamily.</text>
</comment>
<evidence type="ECO:0000256" key="6">
    <source>
        <dbReference type="ARBA" id="ARBA00023136"/>
    </source>
</evidence>
<dbReference type="Gene3D" id="3.40.50.300">
    <property type="entry name" value="P-loop containing nucleotide triphosphate hydrolases"/>
    <property type="match status" value="1"/>
</dbReference>
<evidence type="ECO:0000313" key="10">
    <source>
        <dbReference type="EMBL" id="KAK7597802.1"/>
    </source>
</evidence>
<feature type="domain" description="ABC-2 type transporter transmembrane" evidence="9">
    <location>
        <begin position="213"/>
        <end position="263"/>
    </location>
</feature>
<dbReference type="AlphaFoldDB" id="A0AAN9Y5T3"/>
<evidence type="ECO:0000256" key="3">
    <source>
        <dbReference type="ARBA" id="ARBA00022448"/>
    </source>
</evidence>
<keyword evidence="4 7" id="KW-0812">Transmembrane</keyword>
<organism evidence="10 11">
    <name type="scientific">Parthenolecanium corni</name>
    <dbReference type="NCBI Taxonomy" id="536013"/>
    <lineage>
        <taxon>Eukaryota</taxon>
        <taxon>Metazoa</taxon>
        <taxon>Ecdysozoa</taxon>
        <taxon>Arthropoda</taxon>
        <taxon>Hexapoda</taxon>
        <taxon>Insecta</taxon>
        <taxon>Pterygota</taxon>
        <taxon>Neoptera</taxon>
        <taxon>Paraneoptera</taxon>
        <taxon>Hemiptera</taxon>
        <taxon>Sternorrhyncha</taxon>
        <taxon>Coccoidea</taxon>
        <taxon>Coccidae</taxon>
        <taxon>Parthenolecanium</taxon>
    </lineage>
</organism>
<evidence type="ECO:0000256" key="7">
    <source>
        <dbReference type="SAM" id="Phobius"/>
    </source>
</evidence>
<accession>A0AAN9Y5T3</accession>
<comment type="subcellular location">
    <subcellularLocation>
        <location evidence="1">Membrane</location>
        <topology evidence="1">Multi-pass membrane protein</topology>
    </subcellularLocation>
</comment>
<dbReference type="InterPro" id="IPR003439">
    <property type="entry name" value="ABC_transporter-like_ATP-bd"/>
</dbReference>
<dbReference type="InterPro" id="IPR050352">
    <property type="entry name" value="ABCG_transporters"/>
</dbReference>
<reference evidence="10 11" key="1">
    <citation type="submission" date="2024-03" db="EMBL/GenBank/DDBJ databases">
        <title>Adaptation during the transition from Ophiocordyceps entomopathogen to insect associate is accompanied by gene loss and intensified selection.</title>
        <authorList>
            <person name="Ward C.M."/>
            <person name="Onetto C.A."/>
            <person name="Borneman A.R."/>
        </authorList>
    </citation>
    <scope>NUCLEOTIDE SEQUENCE [LARGE SCALE GENOMIC DNA]</scope>
    <source>
        <strain evidence="10">AWRI1</strain>
        <tissue evidence="10">Single Adult Female</tissue>
    </source>
</reference>
<dbReference type="SUPFAM" id="SSF52540">
    <property type="entry name" value="P-loop containing nucleoside triphosphate hydrolases"/>
    <property type="match status" value="1"/>
</dbReference>
<evidence type="ECO:0000256" key="2">
    <source>
        <dbReference type="ARBA" id="ARBA00005814"/>
    </source>
</evidence>
<feature type="transmembrane region" description="Helical" evidence="7">
    <location>
        <begin position="215"/>
        <end position="235"/>
    </location>
</feature>
<feature type="transmembrane region" description="Helical" evidence="7">
    <location>
        <begin position="247"/>
        <end position="265"/>
    </location>
</feature>
<feature type="domain" description="ABC transporter" evidence="8">
    <location>
        <begin position="20"/>
        <end position="122"/>
    </location>
</feature>
<dbReference type="Pfam" id="PF01061">
    <property type="entry name" value="ABC2_membrane"/>
    <property type="match status" value="2"/>
</dbReference>
<evidence type="ECO:0000259" key="9">
    <source>
        <dbReference type="Pfam" id="PF01061"/>
    </source>
</evidence>
<dbReference type="GO" id="GO:0140359">
    <property type="term" value="F:ABC-type transporter activity"/>
    <property type="evidence" value="ECO:0007669"/>
    <property type="project" value="InterPro"/>
</dbReference>
<sequence length="327" mass="36871">MIIKFYIVPLLTSVETKTILKDLSGHFRSGELTAIMGPSGAGKSSLLNILTGFHKEGVRGVIKATNQPTGNKKTINGLCLKDSCYILQDDQLCPLFTVLETMRNAADLKLGSSMSKKSKELLTISHLKIFMHAIVGAFVGSLYSNCGVNANMSIYNAGFLIVSLVYLSYTSLMPAILKFPSELHIIRKEQFNNWYKLKTVYAAFLLVNVPIQNGLFIGSVAFCFFILFAGYVALFSHMPGILHAVSYLSYFRYAFEGLMITIYGYDRGPLVCPAPHTYCHYRYPQRIFEELSMNERNFSADIFMLMFFVVFFFSFGYMGLKRRVRTS</sequence>
<gene>
    <name evidence="10" type="ORF">V9T40_010027</name>
</gene>
<proteinExistence type="inferred from homology"/>
<feature type="transmembrane region" description="Helical" evidence="7">
    <location>
        <begin position="121"/>
        <end position="142"/>
    </location>
</feature>
<evidence type="ECO:0000256" key="5">
    <source>
        <dbReference type="ARBA" id="ARBA00022989"/>
    </source>
</evidence>
<dbReference type="Pfam" id="PF00005">
    <property type="entry name" value="ABC_tran"/>
    <property type="match status" value="1"/>
</dbReference>
<keyword evidence="5 7" id="KW-1133">Transmembrane helix</keyword>
<feature type="transmembrane region" description="Helical" evidence="7">
    <location>
        <begin position="302"/>
        <end position="320"/>
    </location>
</feature>
<evidence type="ECO:0000259" key="8">
    <source>
        <dbReference type="Pfam" id="PF00005"/>
    </source>
</evidence>
<dbReference type="GO" id="GO:0005886">
    <property type="term" value="C:plasma membrane"/>
    <property type="evidence" value="ECO:0007669"/>
    <property type="project" value="TreeGrafter"/>
</dbReference>
<dbReference type="InterPro" id="IPR013525">
    <property type="entry name" value="ABC2_TM"/>
</dbReference>
<evidence type="ECO:0000256" key="1">
    <source>
        <dbReference type="ARBA" id="ARBA00004141"/>
    </source>
</evidence>